<evidence type="ECO:0000256" key="1">
    <source>
        <dbReference type="ARBA" id="ARBA00010759"/>
    </source>
</evidence>
<dbReference type="EC" id="3.5.1.88" evidence="4"/>
<accession>A0A1V9EHJ6</accession>
<dbReference type="PIRSF" id="PIRSF004749">
    <property type="entry name" value="Pep_def"/>
    <property type="match status" value="1"/>
</dbReference>
<sequence length="194" mass="22499">MQLPILAYGHDILRKQCDEIDPSYPGLDKLIDNMWETMYGANGCGLAAPQVNVPVRLFVVDSKSTHDRMDEVIREDHFVREDTGIVETFINANILDESDDAWIDEEGCLSIPALTERVKRPWSITIEYFNRQFEKQTKTFYGTTARMIQHEYDHTEGVLYLDYLKPLTRKLLHGKLEKIAKGQIKAKYPMQFVK</sequence>
<reference evidence="6" key="1">
    <citation type="submission" date="2016-04" db="EMBL/GenBank/DDBJ databases">
        <authorList>
            <person name="Chen L."/>
            <person name="Zhuang W."/>
            <person name="Wang G."/>
        </authorList>
    </citation>
    <scope>NUCLEOTIDE SEQUENCE [LARGE SCALE GENOMIC DNA]</scope>
    <source>
        <strain evidence="6">208</strain>
    </source>
</reference>
<dbReference type="HAMAP" id="MF_00163">
    <property type="entry name" value="Pep_deformylase"/>
    <property type="match status" value="1"/>
</dbReference>
<dbReference type="GO" id="GO:0046872">
    <property type="term" value="F:metal ion binding"/>
    <property type="evidence" value="ECO:0007669"/>
    <property type="project" value="UniProtKB-KW"/>
</dbReference>
<dbReference type="SUPFAM" id="SSF56420">
    <property type="entry name" value="Peptide deformylase"/>
    <property type="match status" value="1"/>
</dbReference>
<proteinExistence type="inferred from homology"/>
<comment type="catalytic activity">
    <reaction evidence="4">
        <text>N-terminal N-formyl-L-methionyl-[peptide] + H2O = N-terminal L-methionyl-[peptide] + formate</text>
        <dbReference type="Rhea" id="RHEA:24420"/>
        <dbReference type="Rhea" id="RHEA-COMP:10639"/>
        <dbReference type="Rhea" id="RHEA-COMP:10640"/>
        <dbReference type="ChEBI" id="CHEBI:15377"/>
        <dbReference type="ChEBI" id="CHEBI:15740"/>
        <dbReference type="ChEBI" id="CHEBI:49298"/>
        <dbReference type="ChEBI" id="CHEBI:64731"/>
        <dbReference type="EC" id="3.5.1.88"/>
    </reaction>
</comment>
<dbReference type="CDD" id="cd00487">
    <property type="entry name" value="Pep_deformylase"/>
    <property type="match status" value="1"/>
</dbReference>
<feature type="active site" evidence="4">
    <location>
        <position position="151"/>
    </location>
</feature>
<comment type="similarity">
    <text evidence="1 4">Belongs to the polypeptide deformylase family.</text>
</comment>
<dbReference type="InterPro" id="IPR036821">
    <property type="entry name" value="Peptide_deformylase_sf"/>
</dbReference>
<dbReference type="GO" id="GO:0006412">
    <property type="term" value="P:translation"/>
    <property type="evidence" value="ECO:0007669"/>
    <property type="project" value="UniProtKB-UniRule"/>
</dbReference>
<keyword evidence="4" id="KW-0648">Protein biosynthesis</keyword>
<dbReference type="OrthoDB" id="9784988at2"/>
<dbReference type="Pfam" id="PF01327">
    <property type="entry name" value="Pep_deformylase"/>
    <property type="match status" value="1"/>
</dbReference>
<dbReference type="AlphaFoldDB" id="A0A1V9EHJ6"/>
<evidence type="ECO:0000256" key="2">
    <source>
        <dbReference type="ARBA" id="ARBA00022723"/>
    </source>
</evidence>
<feature type="binding site" evidence="4">
    <location>
        <position position="108"/>
    </location>
    <ligand>
        <name>Fe cation</name>
        <dbReference type="ChEBI" id="CHEBI:24875"/>
    </ligand>
</feature>
<dbReference type="Gene3D" id="3.90.45.10">
    <property type="entry name" value="Peptide deformylase"/>
    <property type="match status" value="1"/>
</dbReference>
<feature type="binding site" evidence="4">
    <location>
        <position position="150"/>
    </location>
    <ligand>
        <name>Fe cation</name>
        <dbReference type="ChEBI" id="CHEBI:24875"/>
    </ligand>
</feature>
<dbReference type="NCBIfam" id="TIGR00079">
    <property type="entry name" value="pept_deformyl"/>
    <property type="match status" value="1"/>
</dbReference>
<dbReference type="NCBIfam" id="NF001159">
    <property type="entry name" value="PRK00150.1-3"/>
    <property type="match status" value="1"/>
</dbReference>
<dbReference type="GO" id="GO:0042586">
    <property type="term" value="F:peptide deformylase activity"/>
    <property type="evidence" value="ECO:0007669"/>
    <property type="project" value="UniProtKB-UniRule"/>
</dbReference>
<evidence type="ECO:0000256" key="3">
    <source>
        <dbReference type="ARBA" id="ARBA00022801"/>
    </source>
</evidence>
<protein>
    <recommendedName>
        <fullName evidence="4">Peptide deformylase</fullName>
        <shortName evidence="4">PDF</shortName>
        <ecNumber evidence="4">3.5.1.88</ecNumber>
    </recommendedName>
    <alternativeName>
        <fullName evidence="4">Polypeptide deformylase</fullName>
    </alternativeName>
</protein>
<keyword evidence="2 4" id="KW-0479">Metal-binding</keyword>
<organism evidence="5 6">
    <name type="scientific">Niastella populi</name>
    <dbReference type="NCBI Taxonomy" id="550983"/>
    <lineage>
        <taxon>Bacteria</taxon>
        <taxon>Pseudomonadati</taxon>
        <taxon>Bacteroidota</taxon>
        <taxon>Chitinophagia</taxon>
        <taxon>Chitinophagales</taxon>
        <taxon>Chitinophagaceae</taxon>
        <taxon>Niastella</taxon>
    </lineage>
</organism>
<dbReference type="InterPro" id="IPR023635">
    <property type="entry name" value="Peptide_deformylase"/>
</dbReference>
<dbReference type="STRING" id="550983.A4R26_08875"/>
<gene>
    <name evidence="4" type="primary">def</name>
    <name evidence="5" type="ORF">A4R26_08875</name>
</gene>
<evidence type="ECO:0000313" key="5">
    <source>
        <dbReference type="EMBL" id="OQP45608.1"/>
    </source>
</evidence>
<keyword evidence="6" id="KW-1185">Reference proteome</keyword>
<comment type="cofactor">
    <cofactor evidence="4">
        <name>Fe(2+)</name>
        <dbReference type="ChEBI" id="CHEBI:29033"/>
    </cofactor>
    <text evidence="4">Binds 1 Fe(2+) ion.</text>
</comment>
<dbReference type="RefSeq" id="WP_081171201.1">
    <property type="nucleotide sequence ID" value="NZ_LWBP01000254.1"/>
</dbReference>
<keyword evidence="4" id="KW-0408">Iron</keyword>
<dbReference type="PANTHER" id="PTHR10458">
    <property type="entry name" value="PEPTIDE DEFORMYLASE"/>
    <property type="match status" value="1"/>
</dbReference>
<name>A0A1V9EHJ6_9BACT</name>
<dbReference type="PANTHER" id="PTHR10458:SF22">
    <property type="entry name" value="PEPTIDE DEFORMYLASE"/>
    <property type="match status" value="1"/>
</dbReference>
<comment type="function">
    <text evidence="4">Removes the formyl group from the N-terminal Met of newly synthesized proteins. Requires at least a dipeptide for an efficient rate of reaction. N-terminal L-methionine is a prerequisite for activity but the enzyme has broad specificity at other positions.</text>
</comment>
<evidence type="ECO:0000313" key="6">
    <source>
        <dbReference type="Proteomes" id="UP000192276"/>
    </source>
</evidence>
<dbReference type="EMBL" id="LWBP01000254">
    <property type="protein sequence ID" value="OQP45608.1"/>
    <property type="molecule type" value="Genomic_DNA"/>
</dbReference>
<dbReference type="Proteomes" id="UP000192276">
    <property type="component" value="Unassembled WGS sequence"/>
</dbReference>
<feature type="binding site" evidence="4">
    <location>
        <position position="154"/>
    </location>
    <ligand>
        <name>Fe cation</name>
        <dbReference type="ChEBI" id="CHEBI:24875"/>
    </ligand>
</feature>
<dbReference type="PRINTS" id="PR01576">
    <property type="entry name" value="PDEFORMYLASE"/>
</dbReference>
<keyword evidence="3 4" id="KW-0378">Hydrolase</keyword>
<comment type="caution">
    <text evidence="5">The sequence shown here is derived from an EMBL/GenBank/DDBJ whole genome shotgun (WGS) entry which is preliminary data.</text>
</comment>
<evidence type="ECO:0000256" key="4">
    <source>
        <dbReference type="HAMAP-Rule" id="MF_00163"/>
    </source>
</evidence>